<name>A0A4S3M174_9FLAO</name>
<comment type="caution">
    <text evidence="5">The sequence shown here is derived from an EMBL/GenBank/DDBJ whole genome shotgun (WGS) entry which is preliminary data.</text>
</comment>
<dbReference type="PRINTS" id="PR00038">
    <property type="entry name" value="HTHLUXR"/>
</dbReference>
<dbReference type="OrthoDB" id="965844at2"/>
<keyword evidence="2" id="KW-0238">DNA-binding</keyword>
<dbReference type="Gene3D" id="1.10.10.10">
    <property type="entry name" value="Winged helix-like DNA-binding domain superfamily/Winged helix DNA-binding domain"/>
    <property type="match status" value="1"/>
</dbReference>
<dbReference type="PANTHER" id="PTHR44688">
    <property type="entry name" value="DNA-BINDING TRANSCRIPTIONAL ACTIVATOR DEVR_DOSR"/>
    <property type="match status" value="1"/>
</dbReference>
<gene>
    <name evidence="5" type="ORF">E7Z59_13595</name>
</gene>
<dbReference type="PANTHER" id="PTHR44688:SF16">
    <property type="entry name" value="DNA-BINDING TRANSCRIPTIONAL ACTIVATOR DEVR_DOSR"/>
    <property type="match status" value="1"/>
</dbReference>
<dbReference type="Gene3D" id="3.30.450.20">
    <property type="entry name" value="PAS domain"/>
    <property type="match status" value="1"/>
</dbReference>
<evidence type="ECO:0000256" key="1">
    <source>
        <dbReference type="ARBA" id="ARBA00023015"/>
    </source>
</evidence>
<dbReference type="EMBL" id="SSMC01000003">
    <property type="protein sequence ID" value="THD66807.1"/>
    <property type="molecule type" value="Genomic_DNA"/>
</dbReference>
<feature type="domain" description="HTH luxR-type" evidence="4">
    <location>
        <begin position="194"/>
        <end position="259"/>
    </location>
</feature>
<reference evidence="5 6" key="1">
    <citation type="submission" date="2019-04" db="EMBL/GenBank/DDBJ databases">
        <title>Draft genome sequence of Robertkochia marina CC-AMO-30D.</title>
        <authorList>
            <person name="Hameed A."/>
            <person name="Lin S.-Y."/>
            <person name="Shahina M."/>
            <person name="Lai W.-A."/>
            <person name="Young C.-C."/>
        </authorList>
    </citation>
    <scope>NUCLEOTIDE SEQUENCE [LARGE SCALE GENOMIC DNA]</scope>
    <source>
        <strain evidence="5 6">CC-AMO-30D</strain>
    </source>
</reference>
<dbReference type="InterPro" id="IPR000792">
    <property type="entry name" value="Tscrpt_reg_LuxR_C"/>
</dbReference>
<dbReference type="InterPro" id="IPR036388">
    <property type="entry name" value="WH-like_DNA-bd_sf"/>
</dbReference>
<dbReference type="PROSITE" id="PS00622">
    <property type="entry name" value="HTH_LUXR_1"/>
    <property type="match status" value="1"/>
</dbReference>
<dbReference type="CDD" id="cd06170">
    <property type="entry name" value="LuxR_C_like"/>
    <property type="match status" value="1"/>
</dbReference>
<accession>A0A4S3M174</accession>
<evidence type="ECO:0000256" key="3">
    <source>
        <dbReference type="ARBA" id="ARBA00023163"/>
    </source>
</evidence>
<dbReference type="Proteomes" id="UP000305939">
    <property type="component" value="Unassembled WGS sequence"/>
</dbReference>
<evidence type="ECO:0000259" key="4">
    <source>
        <dbReference type="PROSITE" id="PS50043"/>
    </source>
</evidence>
<dbReference type="GO" id="GO:0003677">
    <property type="term" value="F:DNA binding"/>
    <property type="evidence" value="ECO:0007669"/>
    <property type="project" value="UniProtKB-KW"/>
</dbReference>
<dbReference type="RefSeq" id="WP_136336876.1">
    <property type="nucleotide sequence ID" value="NZ_QXMP01000013.1"/>
</dbReference>
<evidence type="ECO:0000313" key="5">
    <source>
        <dbReference type="EMBL" id="THD66807.1"/>
    </source>
</evidence>
<dbReference type="GO" id="GO:0006355">
    <property type="term" value="P:regulation of DNA-templated transcription"/>
    <property type="evidence" value="ECO:0007669"/>
    <property type="project" value="InterPro"/>
</dbReference>
<evidence type="ECO:0000313" key="6">
    <source>
        <dbReference type="Proteomes" id="UP000305939"/>
    </source>
</evidence>
<keyword evidence="6" id="KW-1185">Reference proteome</keyword>
<keyword evidence="3" id="KW-0804">Transcription</keyword>
<dbReference type="Pfam" id="PF00196">
    <property type="entry name" value="GerE"/>
    <property type="match status" value="1"/>
</dbReference>
<proteinExistence type="predicted"/>
<dbReference type="AlphaFoldDB" id="A0A4S3M174"/>
<evidence type="ECO:0000256" key="2">
    <source>
        <dbReference type="ARBA" id="ARBA00023125"/>
    </source>
</evidence>
<keyword evidence="1" id="KW-0805">Transcription regulation</keyword>
<dbReference type="PROSITE" id="PS50043">
    <property type="entry name" value="HTH_LUXR_2"/>
    <property type="match status" value="1"/>
</dbReference>
<sequence length="262" mass="29749">MDSKEIIRYWESQYSSEKVEKGHFNLEPFIHGFLSAFSPGHSYHYILNFKRMDLRFVSHSVEDFTGKPSSEVTIEDILSTAHPDQVTSIKLKEQVIHDFYVNFLEPDQVKTYKLLYLYKLLDPKGQVKVMLHQALVLNTDEHGNIENVLSSHTDVTYLGIQPTPSVSFFSLDGKTSYYNISTEKGTFDLNAQNHSGILETLTPREKEVVSLLANGLSSKEIASKLNLSVHTIQKHRKNILQKTGCSNTSELIRNCILEGLAL</sequence>
<dbReference type="InterPro" id="IPR016032">
    <property type="entry name" value="Sig_transdc_resp-reg_C-effctor"/>
</dbReference>
<protein>
    <submittedName>
        <fullName evidence="5">LuxR family transcriptional regulator</fullName>
    </submittedName>
</protein>
<dbReference type="SMART" id="SM00421">
    <property type="entry name" value="HTH_LUXR"/>
    <property type="match status" value="1"/>
</dbReference>
<organism evidence="5 6">
    <name type="scientific">Robertkochia marina</name>
    <dbReference type="NCBI Taxonomy" id="1227945"/>
    <lineage>
        <taxon>Bacteria</taxon>
        <taxon>Pseudomonadati</taxon>
        <taxon>Bacteroidota</taxon>
        <taxon>Flavobacteriia</taxon>
        <taxon>Flavobacteriales</taxon>
        <taxon>Flavobacteriaceae</taxon>
        <taxon>Robertkochia</taxon>
    </lineage>
</organism>
<dbReference type="SUPFAM" id="SSF46894">
    <property type="entry name" value="C-terminal effector domain of the bipartite response regulators"/>
    <property type="match status" value="1"/>
</dbReference>